<evidence type="ECO:0000256" key="5">
    <source>
        <dbReference type="SAM" id="MobiDB-lite"/>
    </source>
</evidence>
<protein>
    <recommendedName>
        <fullName evidence="6">Velvet domain-containing protein</fullName>
    </recommendedName>
</protein>
<accession>A0ABR0JBQ6</accession>
<dbReference type="PROSITE" id="PS51821">
    <property type="entry name" value="VELVET"/>
    <property type="match status" value="1"/>
</dbReference>
<dbReference type="InterPro" id="IPR037525">
    <property type="entry name" value="Velvet_dom"/>
</dbReference>
<gene>
    <name evidence="7" type="ORF">LTR69_005905</name>
</gene>
<keyword evidence="8" id="KW-1185">Reference proteome</keyword>
<evidence type="ECO:0000259" key="6">
    <source>
        <dbReference type="PROSITE" id="PS51821"/>
    </source>
</evidence>
<reference evidence="7 8" key="1">
    <citation type="submission" date="2023-08" db="EMBL/GenBank/DDBJ databases">
        <title>Black Yeasts Isolated from many extreme environments.</title>
        <authorList>
            <person name="Coleine C."/>
            <person name="Stajich J.E."/>
            <person name="Selbmann L."/>
        </authorList>
    </citation>
    <scope>NUCLEOTIDE SEQUENCE [LARGE SCALE GENOMIC DNA]</scope>
    <source>
        <strain evidence="7 8">CCFEE 6328</strain>
    </source>
</reference>
<dbReference type="Pfam" id="PF11754">
    <property type="entry name" value="Velvet"/>
    <property type="match status" value="1"/>
</dbReference>
<evidence type="ECO:0000256" key="3">
    <source>
        <dbReference type="ARBA" id="ARBA00023163"/>
    </source>
</evidence>
<feature type="compositionally biased region" description="Polar residues" evidence="5">
    <location>
        <begin position="279"/>
        <end position="292"/>
    </location>
</feature>
<evidence type="ECO:0000256" key="4">
    <source>
        <dbReference type="ARBA" id="ARBA00023242"/>
    </source>
</evidence>
<name>A0ABR0JBQ6_9EURO</name>
<feature type="compositionally biased region" description="Basic and acidic residues" evidence="5">
    <location>
        <begin position="524"/>
        <end position="534"/>
    </location>
</feature>
<evidence type="ECO:0000256" key="1">
    <source>
        <dbReference type="ARBA" id="ARBA00004123"/>
    </source>
</evidence>
<keyword evidence="2" id="KW-0805">Transcription regulation</keyword>
<feature type="compositionally biased region" description="Polar residues" evidence="5">
    <location>
        <begin position="561"/>
        <end position="580"/>
    </location>
</feature>
<dbReference type="InterPro" id="IPR038491">
    <property type="entry name" value="Velvet_dom_sf"/>
</dbReference>
<dbReference type="Proteomes" id="UP001345691">
    <property type="component" value="Unassembled WGS sequence"/>
</dbReference>
<proteinExistence type="predicted"/>
<dbReference type="InterPro" id="IPR021740">
    <property type="entry name" value="Velvet"/>
</dbReference>
<feature type="domain" description="Velvet" evidence="6">
    <location>
        <begin position="51"/>
        <end position="269"/>
    </location>
</feature>
<feature type="region of interest" description="Disordered" evidence="5">
    <location>
        <begin position="71"/>
        <end position="94"/>
    </location>
</feature>
<evidence type="ECO:0000313" key="7">
    <source>
        <dbReference type="EMBL" id="KAK5060588.1"/>
    </source>
</evidence>
<comment type="caution">
    <text evidence="7">The sequence shown here is derived from an EMBL/GenBank/DDBJ whole genome shotgun (WGS) entry which is preliminary data.</text>
</comment>
<feature type="compositionally biased region" description="Polar residues" evidence="5">
    <location>
        <begin position="501"/>
        <end position="521"/>
    </location>
</feature>
<feature type="compositionally biased region" description="Pro residues" evidence="5">
    <location>
        <begin position="665"/>
        <end position="678"/>
    </location>
</feature>
<feature type="region of interest" description="Disordered" evidence="5">
    <location>
        <begin position="424"/>
        <end position="473"/>
    </location>
</feature>
<organism evidence="7 8">
    <name type="scientific">Exophiala sideris</name>
    <dbReference type="NCBI Taxonomy" id="1016849"/>
    <lineage>
        <taxon>Eukaryota</taxon>
        <taxon>Fungi</taxon>
        <taxon>Dikarya</taxon>
        <taxon>Ascomycota</taxon>
        <taxon>Pezizomycotina</taxon>
        <taxon>Eurotiomycetes</taxon>
        <taxon>Chaetothyriomycetidae</taxon>
        <taxon>Chaetothyriales</taxon>
        <taxon>Herpotrichiellaceae</taxon>
        <taxon>Exophiala</taxon>
    </lineage>
</organism>
<dbReference type="Gene3D" id="2.60.40.3960">
    <property type="entry name" value="Velvet domain"/>
    <property type="match status" value="1"/>
</dbReference>
<evidence type="ECO:0000256" key="2">
    <source>
        <dbReference type="ARBA" id="ARBA00023015"/>
    </source>
</evidence>
<evidence type="ECO:0000313" key="8">
    <source>
        <dbReference type="Proteomes" id="UP001345691"/>
    </source>
</evidence>
<feature type="region of interest" description="Disordered" evidence="5">
    <location>
        <begin position="271"/>
        <end position="302"/>
    </location>
</feature>
<feature type="region of interest" description="Disordered" evidence="5">
    <location>
        <begin position="632"/>
        <end position="678"/>
    </location>
</feature>
<keyword evidence="4" id="KW-0539">Nucleus</keyword>
<feature type="region of interest" description="Disordered" evidence="5">
    <location>
        <begin position="486"/>
        <end position="620"/>
    </location>
</feature>
<feature type="compositionally biased region" description="Low complexity" evidence="5">
    <location>
        <begin position="450"/>
        <end position="461"/>
    </location>
</feature>
<sequence length="678" mass="74982">MAQLSSAESDRVLKEIIQRRISLDRSVICYTRPMMHQLALLKDTKLTAFLHNSHNHEMCVLQQPLVGRVVQPAEKSKSAKSPEAGGRQEKPRANRMERAHVLCLDDANFLVARNRTLPLDPPAVVRYVCHDNDLKATWMDSPHTFCTVTIWSCDPETKEPIAEEDMKILKDSVTASSLQRVPKGNKEHPSHWGVFAFPDILVHKAGLYHLKFSLWEMRRSGDKTFAYPLSSKFTDKPINVEKSTKQLPLGKSTALTHELYEAGIKVRIRKEPSKRKTQTQDWRTVPQKNSTAGALPIGMPNGVMGVPSTNGEDITGRLNYRRGSQDHGIQAPYGHAPLYGDCVLPTNTQALVDPVQTLYSFGLGMSLAEMGQGQYLGIQNTPYTSPTQYVGFPYNENGQGKVSGHDAYQQYFDANRPQFTFNPLDNNAQSHPNGHAGYPPYFDTHQRTYSGNSSDDSGPSHPDGHAGHQPYLTSNQPQYASVVATNNGASHPIGHAEHQSFSDSSQPQYASVPATNNSASRRTGHAEHQSHLDTRQPQYASVPAISNGGSRRTGYAERQSYFDTSQPQYASVPDTNTGASRRTGHAEHQSYLDTSQPQYASVPATNNGPSPRTSQDSQQPFIPAMDTFSFTAPTHSVSHGTHPEEPFALDPFDPPNWPMMGPNGMPWPSPPPPPPPRR</sequence>
<comment type="subcellular location">
    <subcellularLocation>
        <location evidence="1">Nucleus</location>
    </subcellularLocation>
</comment>
<keyword evidence="3" id="KW-0804">Transcription</keyword>
<dbReference type="EMBL" id="JAVRRF010000011">
    <property type="protein sequence ID" value="KAK5060588.1"/>
    <property type="molecule type" value="Genomic_DNA"/>
</dbReference>
<dbReference type="PANTHER" id="PTHR33572">
    <property type="entry name" value="SPORE DEVELOPMENT REGULATOR VOSA"/>
    <property type="match status" value="1"/>
</dbReference>
<feature type="compositionally biased region" description="Polar residues" evidence="5">
    <location>
        <begin position="591"/>
        <end position="620"/>
    </location>
</feature>